<feature type="domain" description="Protein kinase" evidence="2">
    <location>
        <begin position="1"/>
        <end position="204"/>
    </location>
</feature>
<evidence type="ECO:0000313" key="4">
    <source>
        <dbReference type="Proteomes" id="UP001189429"/>
    </source>
</evidence>
<sequence>MDAALSKLSLVLEFVDGVPLGAFVSGMHPHAEGPEARGPPASASARCLIVSDILNVLRYLHSRQPVIVHGDLKDSNVFVEERRGRTPGGQIWYHAKLLDFGLSRLVTRRAVPLGGTLRWMAPELLTGVAVPPAAAADLYSFGLLAYFIVTGRRPFEGASRDRVPVLKIGLYATPSPPRSDSTTRGHSQYYTTTTPHADTSRRFA</sequence>
<dbReference type="Pfam" id="PF00069">
    <property type="entry name" value="Pkinase"/>
    <property type="match status" value="1"/>
</dbReference>
<dbReference type="EMBL" id="CAUYUJ010000259">
    <property type="protein sequence ID" value="CAK0789575.1"/>
    <property type="molecule type" value="Genomic_DNA"/>
</dbReference>
<protein>
    <recommendedName>
        <fullName evidence="2">Protein kinase domain-containing protein</fullName>
    </recommendedName>
</protein>
<reference evidence="3" key="1">
    <citation type="submission" date="2023-10" db="EMBL/GenBank/DDBJ databases">
        <authorList>
            <person name="Chen Y."/>
            <person name="Shah S."/>
            <person name="Dougan E. K."/>
            <person name="Thang M."/>
            <person name="Chan C."/>
        </authorList>
    </citation>
    <scope>NUCLEOTIDE SEQUENCE [LARGE SCALE GENOMIC DNA]</scope>
</reference>
<organism evidence="3 4">
    <name type="scientific">Prorocentrum cordatum</name>
    <dbReference type="NCBI Taxonomy" id="2364126"/>
    <lineage>
        <taxon>Eukaryota</taxon>
        <taxon>Sar</taxon>
        <taxon>Alveolata</taxon>
        <taxon>Dinophyceae</taxon>
        <taxon>Prorocentrales</taxon>
        <taxon>Prorocentraceae</taxon>
        <taxon>Prorocentrum</taxon>
    </lineage>
</organism>
<evidence type="ECO:0000259" key="2">
    <source>
        <dbReference type="PROSITE" id="PS50011"/>
    </source>
</evidence>
<dbReference type="InterPro" id="IPR008271">
    <property type="entry name" value="Ser/Thr_kinase_AS"/>
</dbReference>
<dbReference type="Gene3D" id="1.10.510.10">
    <property type="entry name" value="Transferase(Phosphotransferase) domain 1"/>
    <property type="match status" value="1"/>
</dbReference>
<dbReference type="PROSITE" id="PS50011">
    <property type="entry name" value="PROTEIN_KINASE_DOM"/>
    <property type="match status" value="1"/>
</dbReference>
<dbReference type="PROSITE" id="PS00108">
    <property type="entry name" value="PROTEIN_KINASE_ST"/>
    <property type="match status" value="1"/>
</dbReference>
<evidence type="ECO:0000256" key="1">
    <source>
        <dbReference type="SAM" id="MobiDB-lite"/>
    </source>
</evidence>
<dbReference type="SUPFAM" id="SSF56112">
    <property type="entry name" value="Protein kinase-like (PK-like)"/>
    <property type="match status" value="1"/>
</dbReference>
<accession>A0ABN9PC91</accession>
<keyword evidence="4" id="KW-1185">Reference proteome</keyword>
<name>A0ABN9PC91_9DINO</name>
<comment type="caution">
    <text evidence="3">The sequence shown here is derived from an EMBL/GenBank/DDBJ whole genome shotgun (WGS) entry which is preliminary data.</text>
</comment>
<dbReference type="InterPro" id="IPR011009">
    <property type="entry name" value="Kinase-like_dom_sf"/>
</dbReference>
<feature type="region of interest" description="Disordered" evidence="1">
    <location>
        <begin position="174"/>
        <end position="204"/>
    </location>
</feature>
<dbReference type="PANTHER" id="PTHR44329:SF214">
    <property type="entry name" value="PROTEIN KINASE DOMAIN-CONTAINING PROTEIN"/>
    <property type="match status" value="1"/>
</dbReference>
<feature type="compositionally biased region" description="Polar residues" evidence="1">
    <location>
        <begin position="178"/>
        <end position="197"/>
    </location>
</feature>
<dbReference type="InterPro" id="IPR000719">
    <property type="entry name" value="Prot_kinase_dom"/>
</dbReference>
<dbReference type="PANTHER" id="PTHR44329">
    <property type="entry name" value="SERINE/THREONINE-PROTEIN KINASE TNNI3K-RELATED"/>
    <property type="match status" value="1"/>
</dbReference>
<dbReference type="Proteomes" id="UP001189429">
    <property type="component" value="Unassembled WGS sequence"/>
</dbReference>
<proteinExistence type="predicted"/>
<evidence type="ECO:0000313" key="3">
    <source>
        <dbReference type="EMBL" id="CAK0789575.1"/>
    </source>
</evidence>
<gene>
    <name evidence="3" type="ORF">PCOR1329_LOCUS1107</name>
</gene>
<dbReference type="InterPro" id="IPR051681">
    <property type="entry name" value="Ser/Thr_Kinases-Pseudokinases"/>
</dbReference>
<dbReference type="SMART" id="SM00220">
    <property type="entry name" value="S_TKc"/>
    <property type="match status" value="1"/>
</dbReference>